<keyword evidence="4" id="KW-0067">ATP-binding</keyword>
<evidence type="ECO:0000256" key="2">
    <source>
        <dbReference type="ARBA" id="ARBA00022801"/>
    </source>
</evidence>
<dbReference type="GO" id="GO:0004386">
    <property type="term" value="F:helicase activity"/>
    <property type="evidence" value="ECO:0007669"/>
    <property type="project" value="UniProtKB-KW"/>
</dbReference>
<feature type="domain" description="DNA2/NAM7 helicase-like C-terminal" evidence="6">
    <location>
        <begin position="665"/>
        <end position="860"/>
    </location>
</feature>
<dbReference type="FunFam" id="3.40.50.300:FF:000326">
    <property type="entry name" value="P-loop containing nucleoside triphosphate hydrolase"/>
    <property type="match status" value="1"/>
</dbReference>
<dbReference type="OrthoDB" id="6513042at2759"/>
<dbReference type="InterPro" id="IPR041677">
    <property type="entry name" value="DNA2/NAM7_AAA_11"/>
</dbReference>
<feature type="domain" description="DNA2/NAM7 helicase helicase" evidence="5">
    <location>
        <begin position="277"/>
        <end position="466"/>
    </location>
</feature>
<keyword evidence="2 7" id="KW-0378">Hydrolase</keyword>
<dbReference type="Pfam" id="PF13086">
    <property type="entry name" value="AAA_11"/>
    <property type="match status" value="2"/>
</dbReference>
<evidence type="ECO:0000313" key="7">
    <source>
        <dbReference type="EMBL" id="PWA67621.1"/>
    </source>
</evidence>
<gene>
    <name evidence="7" type="ORF">CTI12_AA316530</name>
</gene>
<dbReference type="Proteomes" id="UP000245207">
    <property type="component" value="Unassembled WGS sequence"/>
</dbReference>
<dbReference type="CDD" id="cd18808">
    <property type="entry name" value="SF1_C_Upf1"/>
    <property type="match status" value="1"/>
</dbReference>
<evidence type="ECO:0000256" key="4">
    <source>
        <dbReference type="ARBA" id="ARBA00022840"/>
    </source>
</evidence>
<keyword evidence="3" id="KW-0347">Helicase</keyword>
<dbReference type="GO" id="GO:0005524">
    <property type="term" value="F:ATP binding"/>
    <property type="evidence" value="ECO:0007669"/>
    <property type="project" value="UniProtKB-KW"/>
</dbReference>
<dbReference type="STRING" id="35608.A0A2U1N274"/>
<dbReference type="Gene3D" id="3.40.50.300">
    <property type="entry name" value="P-loop containing nucleotide triphosphate hydrolases"/>
    <property type="match status" value="2"/>
</dbReference>
<accession>A0A2U1N274</accession>
<keyword evidence="8" id="KW-1185">Reference proteome</keyword>
<evidence type="ECO:0000259" key="5">
    <source>
        <dbReference type="Pfam" id="PF13086"/>
    </source>
</evidence>
<dbReference type="GO" id="GO:0005694">
    <property type="term" value="C:chromosome"/>
    <property type="evidence" value="ECO:0007669"/>
    <property type="project" value="UniProtKB-ARBA"/>
</dbReference>
<dbReference type="Pfam" id="PF13087">
    <property type="entry name" value="AAA_12"/>
    <property type="match status" value="1"/>
</dbReference>
<dbReference type="InterPro" id="IPR041679">
    <property type="entry name" value="DNA2/NAM7-like_C"/>
</dbReference>
<name>A0A2U1N274_ARTAN</name>
<sequence>MAMVTTEKKPQSNGQELIEEVFSWSLDDVLNRNLYKGKVVEIPKTFPSATGYKASFVLPLFEETHADLLSKIQGVNRCPTAAIIRAEKSKGFKPPKELLYTIMLSNHRGSYVPQVGDLIALTDVRPKCVDDLKKPNKSYIIALVQRMKIDQSLCKTFVLTSKPLNSREVEGVSLKDLLSYSVNDVKQFVVFLTNLTTNISISRALHSELEGEKLKMIEMLLQNDSCHMLTRIYGFKKHVIFTELTIRLQVEENCTECCIDNNRDMMLKIKEALKTFQLDNSQEAAVLNCLAARDCRHRNTIKLIWGPPGTGKTKTVGSLLFMLLQMKCRTLTCAPTNIAVVGVTKRLMSLVRDSLVYDTYGLGDIVLFGNGERMKIDDHKDLLDIFLDKRVKILRDCLAPFSGWKEKIEAYSSVSGGNDEKDVTEESNETQVKDALKKKDWKSLIVSTLKDEKKNDLPSKQKSYKKNFQANLFTFEQFVMDGFKFLGSHLISCVVNLYTHMPTSFVSVEAAKQMIRLVRSLKLFEDLLKKTVSANVGLTGALNGYSDARIRGDSLHGRRVSCLEILKYLQETLCFPEFKADYEIKDFCLANACLIFCTASSSIKLHTSGRKPLEFLVVDEAAQLKECESLIPLQLEGLRHAILVGDERQLPAMVQSKICDDVDFGRSLFERLVILGHKKHLLNVQYRMHPSISQFPNKEFYHRQILDGVNVKNRAYGKRFLEGRMYGSYSFINVTSGKEEFDRSHSTKNLREVAVAADIIASLFKEAVARKRRVSVGCISPYKAQVNAIQEKIVTKYIGYENYFTVNVRSVDGFQGSEEDVIIISTVRCNGKGSIGFLSNHQRTNVALTRARYCLWILGNGSTLMNSGSIWKKLVVDAKNRGCFYDASEDKNKAQAATDDNISKLSSKLSQSSMGDTVSEIGTNLAQTEMDGIICTLGSNSAQSAMGHDLRQPDRIFNMDSLLSGQGKWQVKFSDMFMKNIARFTDPEIQGEVVSLVVKLSKGWRQQPQNTVINCKETVSFLGKISGFWRQPQKDGNTKVNVEETCPILEKYNVIRDLYLIWAVDIVTEDSVCIQVLKIWDIVSSTKIERLEKNLMEKVYRSYTENTLTRCKEKCIDGDLTLPITWPINSDTNSIWSFVDKLAALTLRNKNRPAYTAVRCVKYVESSSGGWGSWW</sequence>
<evidence type="ECO:0000256" key="1">
    <source>
        <dbReference type="ARBA" id="ARBA00022741"/>
    </source>
</evidence>
<dbReference type="SUPFAM" id="SSF52540">
    <property type="entry name" value="P-loop containing nucleoside triphosphate hydrolases"/>
    <property type="match status" value="1"/>
</dbReference>
<evidence type="ECO:0000259" key="6">
    <source>
        <dbReference type="Pfam" id="PF13087"/>
    </source>
</evidence>
<dbReference type="AlphaFoldDB" id="A0A2U1N274"/>
<dbReference type="InterPro" id="IPR027417">
    <property type="entry name" value="P-loop_NTPase"/>
</dbReference>
<dbReference type="EMBL" id="PKPP01003797">
    <property type="protein sequence ID" value="PWA67621.1"/>
    <property type="molecule type" value="Genomic_DNA"/>
</dbReference>
<dbReference type="GO" id="GO:0016787">
    <property type="term" value="F:hydrolase activity"/>
    <property type="evidence" value="ECO:0007669"/>
    <property type="project" value="UniProtKB-KW"/>
</dbReference>
<evidence type="ECO:0000256" key="3">
    <source>
        <dbReference type="ARBA" id="ARBA00022806"/>
    </source>
</evidence>
<keyword evidence="1" id="KW-0547">Nucleotide-binding</keyword>
<dbReference type="InterPro" id="IPR047187">
    <property type="entry name" value="SF1_C_Upf1"/>
</dbReference>
<protein>
    <submittedName>
        <fullName evidence="7">P-loop containing nucleoside triphosphate hydrolase</fullName>
    </submittedName>
</protein>
<organism evidence="7 8">
    <name type="scientific">Artemisia annua</name>
    <name type="common">Sweet wormwood</name>
    <dbReference type="NCBI Taxonomy" id="35608"/>
    <lineage>
        <taxon>Eukaryota</taxon>
        <taxon>Viridiplantae</taxon>
        <taxon>Streptophyta</taxon>
        <taxon>Embryophyta</taxon>
        <taxon>Tracheophyta</taxon>
        <taxon>Spermatophyta</taxon>
        <taxon>Magnoliopsida</taxon>
        <taxon>eudicotyledons</taxon>
        <taxon>Gunneridae</taxon>
        <taxon>Pentapetalae</taxon>
        <taxon>asterids</taxon>
        <taxon>campanulids</taxon>
        <taxon>Asterales</taxon>
        <taxon>Asteraceae</taxon>
        <taxon>Asteroideae</taxon>
        <taxon>Anthemideae</taxon>
        <taxon>Artemisiinae</taxon>
        <taxon>Artemisia</taxon>
    </lineage>
</organism>
<reference evidence="7 8" key="1">
    <citation type="journal article" date="2018" name="Mol. Plant">
        <title>The genome of Artemisia annua provides insight into the evolution of Asteraceae family and artemisinin biosynthesis.</title>
        <authorList>
            <person name="Shen Q."/>
            <person name="Zhang L."/>
            <person name="Liao Z."/>
            <person name="Wang S."/>
            <person name="Yan T."/>
            <person name="Shi P."/>
            <person name="Liu M."/>
            <person name="Fu X."/>
            <person name="Pan Q."/>
            <person name="Wang Y."/>
            <person name="Lv Z."/>
            <person name="Lu X."/>
            <person name="Zhang F."/>
            <person name="Jiang W."/>
            <person name="Ma Y."/>
            <person name="Chen M."/>
            <person name="Hao X."/>
            <person name="Li L."/>
            <person name="Tang Y."/>
            <person name="Lv G."/>
            <person name="Zhou Y."/>
            <person name="Sun X."/>
            <person name="Brodelius P.E."/>
            <person name="Rose J.K.C."/>
            <person name="Tang K."/>
        </authorList>
    </citation>
    <scope>NUCLEOTIDE SEQUENCE [LARGE SCALE GENOMIC DNA]</scope>
    <source>
        <strain evidence="8">cv. Huhao1</strain>
        <tissue evidence="7">Leaf</tissue>
    </source>
</reference>
<dbReference type="InterPro" id="IPR045055">
    <property type="entry name" value="DNA2/NAM7-like"/>
</dbReference>
<dbReference type="PANTHER" id="PTHR10887">
    <property type="entry name" value="DNA2/NAM7 HELICASE FAMILY"/>
    <property type="match status" value="1"/>
</dbReference>
<comment type="caution">
    <text evidence="7">The sequence shown here is derived from an EMBL/GenBank/DDBJ whole genome shotgun (WGS) entry which is preliminary data.</text>
</comment>
<proteinExistence type="predicted"/>
<dbReference type="PANTHER" id="PTHR10887:SF522">
    <property type="entry name" value="P-LOOP CONTAINING NUCLEOSIDE TRIPHOSPHATE HYDROLASES SUPERFAMILY PROTEIN"/>
    <property type="match status" value="1"/>
</dbReference>
<evidence type="ECO:0000313" key="8">
    <source>
        <dbReference type="Proteomes" id="UP000245207"/>
    </source>
</evidence>
<feature type="domain" description="DNA2/NAM7 helicase helicase" evidence="5">
    <location>
        <begin position="582"/>
        <end position="657"/>
    </location>
</feature>